<comment type="caution">
    <text evidence="10">The sequence shown here is derived from an EMBL/GenBank/DDBJ whole genome shotgun (WGS) entry which is preliminary data.</text>
</comment>
<feature type="transmembrane region" description="Helical" evidence="8">
    <location>
        <begin position="217"/>
        <end position="235"/>
    </location>
</feature>
<protein>
    <submittedName>
        <fullName evidence="10">Fatty acid hydroxylase family protein</fullName>
    </submittedName>
</protein>
<organism evidence="10 11">
    <name type="scientific">Yoonia sediminilitoris</name>
    <dbReference type="NCBI Taxonomy" id="1286148"/>
    <lineage>
        <taxon>Bacteria</taxon>
        <taxon>Pseudomonadati</taxon>
        <taxon>Pseudomonadota</taxon>
        <taxon>Alphaproteobacteria</taxon>
        <taxon>Rhodobacterales</taxon>
        <taxon>Paracoccaceae</taxon>
        <taxon>Yoonia</taxon>
    </lineage>
</organism>
<dbReference type="AlphaFoldDB" id="A0A2T6KKB4"/>
<evidence type="ECO:0000256" key="4">
    <source>
        <dbReference type="ARBA" id="ARBA00023002"/>
    </source>
</evidence>
<feature type="transmembrane region" description="Helical" evidence="8">
    <location>
        <begin position="130"/>
        <end position="151"/>
    </location>
</feature>
<evidence type="ECO:0000313" key="11">
    <source>
        <dbReference type="Proteomes" id="UP000244523"/>
    </source>
</evidence>
<dbReference type="GO" id="GO:0012505">
    <property type="term" value="C:endomembrane system"/>
    <property type="evidence" value="ECO:0007669"/>
    <property type="project" value="UniProtKB-SubCell"/>
</dbReference>
<feature type="domain" description="Fatty acid hydroxylase" evidence="9">
    <location>
        <begin position="137"/>
        <end position="286"/>
    </location>
</feature>
<name>A0A2T6KKB4_9RHOB</name>
<keyword evidence="2 8" id="KW-0812">Transmembrane</keyword>
<evidence type="ECO:0000256" key="7">
    <source>
        <dbReference type="SAM" id="MobiDB-lite"/>
    </source>
</evidence>
<feature type="transmembrane region" description="Helical" evidence="8">
    <location>
        <begin position="188"/>
        <end position="211"/>
    </location>
</feature>
<evidence type="ECO:0000256" key="8">
    <source>
        <dbReference type="SAM" id="Phobius"/>
    </source>
</evidence>
<dbReference type="PANTHER" id="PTHR21624">
    <property type="entry name" value="STEROL DESATURASE-RELATED PROTEIN"/>
    <property type="match status" value="1"/>
</dbReference>
<evidence type="ECO:0000256" key="5">
    <source>
        <dbReference type="ARBA" id="ARBA00023098"/>
    </source>
</evidence>
<feature type="transmembrane region" description="Helical" evidence="8">
    <location>
        <begin position="92"/>
        <end position="110"/>
    </location>
</feature>
<sequence length="352" mass="40191">MNQFLAFFESIFAVLAEQFWSLVQMPFDPSGRLYVIYIAGGLAFAFWVYLRRKTKTADDSFLAFLLPRSVWSHPSAWLDFKFFLVNQFTGKLLYVGLTGATMAFAFGVTTGGDSLVDAIRTSEVPGLADILISLLYMVVIIAITDFTAFYLHYLQHKIPLLWEFHKVHHSPEVMHPISNFREHPFDNVAYALGIGAVYGVVMGGVSATLGYLPNMPVVLGVPLLVFLFNLGGYHLRHSHIWLRWPGKWSMIFPSPAHHHVHHSCHPDHLDKNFAFMFPLWDVLFKTYHMPEDARDVKFGIYGMEESEYNSVWKLYSIPFRNIARKWRSGQSLTVSPDKPQDGAQIAPLTDDR</sequence>
<evidence type="ECO:0000313" key="10">
    <source>
        <dbReference type="EMBL" id="PUB16404.1"/>
    </source>
</evidence>
<gene>
    <name evidence="10" type="ORF">C8N45_103259</name>
</gene>
<accession>A0A2T6KKB4</accession>
<evidence type="ECO:0000256" key="2">
    <source>
        <dbReference type="ARBA" id="ARBA00022692"/>
    </source>
</evidence>
<reference evidence="10 11" key="1">
    <citation type="submission" date="2018-04" db="EMBL/GenBank/DDBJ databases">
        <title>Genomic Encyclopedia of Archaeal and Bacterial Type Strains, Phase II (KMG-II): from individual species to whole genera.</title>
        <authorList>
            <person name="Goeker M."/>
        </authorList>
    </citation>
    <scope>NUCLEOTIDE SEQUENCE [LARGE SCALE GENOMIC DNA]</scope>
    <source>
        <strain evidence="10 11">DSM 29955</strain>
    </source>
</reference>
<dbReference type="GO" id="GO:0006643">
    <property type="term" value="P:membrane lipid metabolic process"/>
    <property type="evidence" value="ECO:0007669"/>
    <property type="project" value="TreeGrafter"/>
</dbReference>
<feature type="region of interest" description="Disordered" evidence="7">
    <location>
        <begin position="330"/>
        <end position="352"/>
    </location>
</feature>
<dbReference type="EMBL" id="QBUD01000003">
    <property type="protein sequence ID" value="PUB16404.1"/>
    <property type="molecule type" value="Genomic_DNA"/>
</dbReference>
<dbReference type="Proteomes" id="UP000244523">
    <property type="component" value="Unassembled WGS sequence"/>
</dbReference>
<dbReference type="Pfam" id="PF04116">
    <property type="entry name" value="FA_hydroxylase"/>
    <property type="match status" value="1"/>
</dbReference>
<dbReference type="GO" id="GO:0016020">
    <property type="term" value="C:membrane"/>
    <property type="evidence" value="ECO:0007669"/>
    <property type="project" value="GOC"/>
</dbReference>
<dbReference type="InterPro" id="IPR006694">
    <property type="entry name" value="Fatty_acid_hydroxylase"/>
</dbReference>
<keyword evidence="4" id="KW-0560">Oxidoreductase</keyword>
<evidence type="ECO:0000256" key="3">
    <source>
        <dbReference type="ARBA" id="ARBA00022989"/>
    </source>
</evidence>
<evidence type="ECO:0000256" key="6">
    <source>
        <dbReference type="ARBA" id="ARBA00023136"/>
    </source>
</evidence>
<keyword evidence="6 8" id="KW-0472">Membrane</keyword>
<keyword evidence="5" id="KW-0443">Lipid metabolism</keyword>
<dbReference type="GO" id="GO:0050479">
    <property type="term" value="F:glyceryl-ether monooxygenase activity"/>
    <property type="evidence" value="ECO:0007669"/>
    <property type="project" value="TreeGrafter"/>
</dbReference>
<proteinExistence type="predicted"/>
<evidence type="ECO:0000259" key="9">
    <source>
        <dbReference type="Pfam" id="PF04116"/>
    </source>
</evidence>
<dbReference type="PANTHER" id="PTHR21624:SF1">
    <property type="entry name" value="ALKYLGLYCEROL MONOOXYGENASE"/>
    <property type="match status" value="1"/>
</dbReference>
<dbReference type="InterPro" id="IPR051689">
    <property type="entry name" value="Sterol_desaturase/TMEM195"/>
</dbReference>
<evidence type="ECO:0000256" key="1">
    <source>
        <dbReference type="ARBA" id="ARBA00004127"/>
    </source>
</evidence>
<dbReference type="OrthoDB" id="9770329at2"/>
<keyword evidence="3 8" id="KW-1133">Transmembrane helix</keyword>
<dbReference type="GO" id="GO:0008610">
    <property type="term" value="P:lipid biosynthetic process"/>
    <property type="evidence" value="ECO:0007669"/>
    <property type="project" value="InterPro"/>
</dbReference>
<comment type="subcellular location">
    <subcellularLocation>
        <location evidence="1">Endomembrane system</location>
        <topology evidence="1">Multi-pass membrane protein</topology>
    </subcellularLocation>
</comment>
<keyword evidence="11" id="KW-1185">Reference proteome</keyword>
<dbReference type="GO" id="GO:0005506">
    <property type="term" value="F:iron ion binding"/>
    <property type="evidence" value="ECO:0007669"/>
    <property type="project" value="InterPro"/>
</dbReference>
<dbReference type="RefSeq" id="WP_108386002.1">
    <property type="nucleotide sequence ID" value="NZ_QBUD01000003.1"/>
</dbReference>
<feature type="transmembrane region" description="Helical" evidence="8">
    <location>
        <begin position="32"/>
        <end position="50"/>
    </location>
</feature>